<keyword evidence="7" id="KW-1185">Reference proteome</keyword>
<dbReference type="SUPFAM" id="SSF57440">
    <property type="entry name" value="Kringle-like"/>
    <property type="match status" value="1"/>
</dbReference>
<dbReference type="SMART" id="SM00130">
    <property type="entry name" value="KR"/>
    <property type="match status" value="1"/>
</dbReference>
<dbReference type="InterPro" id="IPR018056">
    <property type="entry name" value="Kringle_CS"/>
</dbReference>
<evidence type="ECO:0000256" key="2">
    <source>
        <dbReference type="ARBA" id="ARBA00023157"/>
    </source>
</evidence>
<gene>
    <name evidence="6" type="ORF">OS493_009574</name>
</gene>
<dbReference type="InterPro" id="IPR013806">
    <property type="entry name" value="Kringle-like"/>
</dbReference>
<feature type="compositionally biased region" description="Basic and acidic residues" evidence="4">
    <location>
        <begin position="39"/>
        <end position="53"/>
    </location>
</feature>
<dbReference type="AlphaFoldDB" id="A0A9W9YQW8"/>
<evidence type="ECO:0000313" key="7">
    <source>
        <dbReference type="Proteomes" id="UP001163046"/>
    </source>
</evidence>
<evidence type="ECO:0000256" key="1">
    <source>
        <dbReference type="ARBA" id="ARBA00022572"/>
    </source>
</evidence>
<dbReference type="Gene3D" id="2.40.20.10">
    <property type="entry name" value="Plasminogen Kringle 4"/>
    <property type="match status" value="1"/>
</dbReference>
<evidence type="ECO:0000256" key="4">
    <source>
        <dbReference type="SAM" id="MobiDB-lite"/>
    </source>
</evidence>
<keyword evidence="1 3" id="KW-0420">Kringle</keyword>
<accession>A0A9W9YQW8</accession>
<organism evidence="6 7">
    <name type="scientific">Desmophyllum pertusum</name>
    <dbReference type="NCBI Taxonomy" id="174260"/>
    <lineage>
        <taxon>Eukaryota</taxon>
        <taxon>Metazoa</taxon>
        <taxon>Cnidaria</taxon>
        <taxon>Anthozoa</taxon>
        <taxon>Hexacorallia</taxon>
        <taxon>Scleractinia</taxon>
        <taxon>Caryophylliina</taxon>
        <taxon>Caryophylliidae</taxon>
        <taxon>Desmophyllum</taxon>
    </lineage>
</organism>
<keyword evidence="2" id="KW-1015">Disulfide bond</keyword>
<dbReference type="PANTHER" id="PTHR24261:SF7">
    <property type="entry name" value="KRINGLE DOMAIN-CONTAINING PROTEIN"/>
    <property type="match status" value="1"/>
</dbReference>
<dbReference type="InterPro" id="IPR000001">
    <property type="entry name" value="Kringle"/>
</dbReference>
<dbReference type="EMBL" id="MU827305">
    <property type="protein sequence ID" value="KAJ7363422.1"/>
    <property type="molecule type" value="Genomic_DNA"/>
</dbReference>
<reference evidence="6" key="1">
    <citation type="submission" date="2023-01" db="EMBL/GenBank/DDBJ databases">
        <title>Genome assembly of the deep-sea coral Lophelia pertusa.</title>
        <authorList>
            <person name="Herrera S."/>
            <person name="Cordes E."/>
        </authorList>
    </citation>
    <scope>NUCLEOTIDE SEQUENCE</scope>
    <source>
        <strain evidence="6">USNM1676648</strain>
        <tissue evidence="6">Polyp</tissue>
    </source>
</reference>
<dbReference type="PROSITE" id="PS00021">
    <property type="entry name" value="KRINGLE_1"/>
    <property type="match status" value="1"/>
</dbReference>
<dbReference type="OrthoDB" id="291007at2759"/>
<evidence type="ECO:0000313" key="6">
    <source>
        <dbReference type="EMBL" id="KAJ7363422.1"/>
    </source>
</evidence>
<dbReference type="PRINTS" id="PR00018">
    <property type="entry name" value="KRINGLE"/>
</dbReference>
<feature type="domain" description="Kringle" evidence="5">
    <location>
        <begin position="6"/>
        <end position="87"/>
    </location>
</feature>
<evidence type="ECO:0000259" key="5">
    <source>
        <dbReference type="PROSITE" id="PS50070"/>
    </source>
</evidence>
<dbReference type="PROSITE" id="PS50070">
    <property type="entry name" value="KRINGLE_2"/>
    <property type="match status" value="1"/>
</dbReference>
<evidence type="ECO:0000256" key="3">
    <source>
        <dbReference type="PROSITE-ProRule" id="PRU00121"/>
    </source>
</evidence>
<name>A0A9W9YQW8_9CNID</name>
<dbReference type="Proteomes" id="UP001163046">
    <property type="component" value="Unassembled WGS sequence"/>
</dbReference>
<dbReference type="PANTHER" id="PTHR24261">
    <property type="entry name" value="PLASMINOGEN-RELATED"/>
    <property type="match status" value="1"/>
</dbReference>
<dbReference type="CDD" id="cd00108">
    <property type="entry name" value="KR"/>
    <property type="match status" value="1"/>
</dbReference>
<comment type="caution">
    <text evidence="6">The sequence shown here is derived from an EMBL/GenBank/DDBJ whole genome shotgun (WGS) entry which is preliminary data.</text>
</comment>
<protein>
    <recommendedName>
        <fullName evidence="5">Kringle domain-containing protein</fullName>
    </recommendedName>
</protein>
<dbReference type="Pfam" id="PF00051">
    <property type="entry name" value="Kringle"/>
    <property type="match status" value="1"/>
</dbReference>
<feature type="region of interest" description="Disordered" evidence="4">
    <location>
        <begin position="39"/>
        <end position="63"/>
    </location>
</feature>
<dbReference type="InterPro" id="IPR038178">
    <property type="entry name" value="Kringle_sf"/>
</dbReference>
<sequence length="99" mass="11729">METCFNSTAGDGREYRGSLNYTEKGVLCQPWNERWPHDPEERKFRNQGRDGLGKHNYCRNPRGKRARPWCYTTLKRPVWQYCDIVLCNRTIKTSGKEDT</sequence>
<proteinExistence type="predicted"/>
<dbReference type="InterPro" id="IPR050759">
    <property type="entry name" value="Serine_protease_kringle"/>
</dbReference>
<comment type="caution">
    <text evidence="3">Lacks conserved residue(s) required for the propagation of feature annotation.</text>
</comment>